<keyword evidence="5" id="KW-0862">Zinc</keyword>
<reference evidence="8" key="1">
    <citation type="submission" date="2023-08" db="EMBL/GenBank/DDBJ databases">
        <title>Rhodospirillaceae gen. nov., a novel taxon isolated from the Yangtze River Yuezi River estuary sludge.</title>
        <authorList>
            <person name="Ruan L."/>
        </authorList>
    </citation>
    <scope>NUCLEOTIDE SEQUENCE [LARGE SCALE GENOMIC DNA]</scope>
    <source>
        <strain evidence="8">R-7</strain>
    </source>
</reference>
<dbReference type="Gene3D" id="3.40.800.20">
    <property type="entry name" value="Histone deacetylase domain"/>
    <property type="match status" value="1"/>
</dbReference>
<dbReference type="Proteomes" id="UP001230156">
    <property type="component" value="Unassembled WGS sequence"/>
</dbReference>
<comment type="cofactor">
    <cofactor evidence="1">
        <name>Zn(2+)</name>
        <dbReference type="ChEBI" id="CHEBI:29105"/>
    </cofactor>
</comment>
<dbReference type="PRINTS" id="PR01270">
    <property type="entry name" value="HDASUPER"/>
</dbReference>
<comment type="caution">
    <text evidence="7">The sequence shown here is derived from an EMBL/GenBank/DDBJ whole genome shotgun (WGS) entry which is preliminary data.</text>
</comment>
<comment type="similarity">
    <text evidence="2">Belongs to the histone deacetylase family.</text>
</comment>
<name>A0ABU0YGJ3_9PROT</name>
<evidence type="ECO:0000256" key="2">
    <source>
        <dbReference type="ARBA" id="ARBA00005947"/>
    </source>
</evidence>
<dbReference type="InterPro" id="IPR037138">
    <property type="entry name" value="His_deacetylse_dom_sf"/>
</dbReference>
<evidence type="ECO:0000256" key="3">
    <source>
        <dbReference type="ARBA" id="ARBA00022723"/>
    </source>
</evidence>
<evidence type="ECO:0000313" key="8">
    <source>
        <dbReference type="Proteomes" id="UP001230156"/>
    </source>
</evidence>
<sequence length="340" mass="36427">MKCIFGAAQNAHAPARYMRYGRIGEFPESPERVTRLLDGVSRAGLEVVAPREFPLQHLATVHSARYLDFLEHGHAQWMTMPDASPEMMPSLRPVESPSGYPDSILGRAGWHIMDFSSAITAETWNSVRSSAFSALTAADLVLGGARAAYALCRPPGHHAYAERAGGFCYLNNAAIAAQHLRAKHARVAILDIDVHHGNGTQQIFYDRADVLTVSIHGDPANYYPFFYGYGDQRGAGDGEGFNLNLPVPVKSKDDVWQQALGAALQRIADFAPGALVLALGLDAHEADPLAGGAVTTDGFAQMAGMIAGLKLPTVITQEGGYLTPQLGGNLAAFLTGFRQA</sequence>
<proteinExistence type="inferred from homology"/>
<keyword evidence="3" id="KW-0479">Metal-binding</keyword>
<evidence type="ECO:0000256" key="5">
    <source>
        <dbReference type="ARBA" id="ARBA00022833"/>
    </source>
</evidence>
<dbReference type="RefSeq" id="WP_379954228.1">
    <property type="nucleotide sequence ID" value="NZ_JAUYVI010000001.1"/>
</dbReference>
<gene>
    <name evidence="7" type="ORF">Q8A70_04080</name>
</gene>
<dbReference type="EMBL" id="JAUYVI010000001">
    <property type="protein sequence ID" value="MDQ7246827.1"/>
    <property type="molecule type" value="Genomic_DNA"/>
</dbReference>
<dbReference type="InterPro" id="IPR023801">
    <property type="entry name" value="His_deacetylse_dom"/>
</dbReference>
<feature type="domain" description="Histone deacetylase" evidence="6">
    <location>
        <begin position="27"/>
        <end position="334"/>
    </location>
</feature>
<keyword evidence="8" id="KW-1185">Reference proteome</keyword>
<evidence type="ECO:0000259" key="6">
    <source>
        <dbReference type="Pfam" id="PF00850"/>
    </source>
</evidence>
<evidence type="ECO:0000313" key="7">
    <source>
        <dbReference type="EMBL" id="MDQ7246827.1"/>
    </source>
</evidence>
<accession>A0ABU0YGJ3</accession>
<organism evidence="7 8">
    <name type="scientific">Dongia sedimenti</name>
    <dbReference type="NCBI Taxonomy" id="3064282"/>
    <lineage>
        <taxon>Bacteria</taxon>
        <taxon>Pseudomonadati</taxon>
        <taxon>Pseudomonadota</taxon>
        <taxon>Alphaproteobacteria</taxon>
        <taxon>Rhodospirillales</taxon>
        <taxon>Dongiaceae</taxon>
        <taxon>Dongia</taxon>
    </lineage>
</organism>
<dbReference type="CDD" id="cd10001">
    <property type="entry name" value="HDAC_classII_APAH"/>
    <property type="match status" value="1"/>
</dbReference>
<dbReference type="PANTHER" id="PTHR10625:SF17">
    <property type="entry name" value="HISTONE DEACETYLASE 8"/>
    <property type="match status" value="1"/>
</dbReference>
<dbReference type="InterPro" id="IPR023696">
    <property type="entry name" value="Ureohydrolase_dom_sf"/>
</dbReference>
<dbReference type="PANTHER" id="PTHR10625">
    <property type="entry name" value="HISTONE DEACETYLASE HDAC1-RELATED"/>
    <property type="match status" value="1"/>
</dbReference>
<evidence type="ECO:0000256" key="4">
    <source>
        <dbReference type="ARBA" id="ARBA00022801"/>
    </source>
</evidence>
<dbReference type="Pfam" id="PF00850">
    <property type="entry name" value="Hist_deacetyl"/>
    <property type="match status" value="1"/>
</dbReference>
<dbReference type="SUPFAM" id="SSF52768">
    <property type="entry name" value="Arginase/deacetylase"/>
    <property type="match status" value="1"/>
</dbReference>
<dbReference type="InterPro" id="IPR000286">
    <property type="entry name" value="HDACs"/>
</dbReference>
<keyword evidence="4" id="KW-0378">Hydrolase</keyword>
<evidence type="ECO:0000256" key="1">
    <source>
        <dbReference type="ARBA" id="ARBA00001947"/>
    </source>
</evidence>
<protein>
    <submittedName>
        <fullName evidence="7">Histone deacetylase family protein</fullName>
    </submittedName>
</protein>